<dbReference type="InterPro" id="IPR046828">
    <property type="entry name" value="RepSA"/>
</dbReference>
<evidence type="ECO:0000256" key="1">
    <source>
        <dbReference type="SAM" id="MobiDB-lite"/>
    </source>
</evidence>
<organism evidence="2 3">
    <name type="scientific">Actinomyces viscosus C505</name>
    <dbReference type="NCBI Taxonomy" id="562973"/>
    <lineage>
        <taxon>Bacteria</taxon>
        <taxon>Bacillati</taxon>
        <taxon>Actinomycetota</taxon>
        <taxon>Actinomycetes</taxon>
        <taxon>Actinomycetales</taxon>
        <taxon>Actinomycetaceae</taxon>
        <taxon>Actinomyces</taxon>
    </lineage>
</organism>
<accession>F2UXF4</accession>
<proteinExistence type="predicted"/>
<feature type="region of interest" description="Disordered" evidence="1">
    <location>
        <begin position="332"/>
        <end position="353"/>
    </location>
</feature>
<evidence type="ECO:0008006" key="4">
    <source>
        <dbReference type="Google" id="ProtNLM"/>
    </source>
</evidence>
<gene>
    <name evidence="2" type="ORF">HMPREF0059_01500</name>
</gene>
<dbReference type="eggNOG" id="COG0484">
    <property type="taxonomic scope" value="Bacteria"/>
</dbReference>
<comment type="caution">
    <text evidence="2">The sequence shown here is derived from an EMBL/GenBank/DDBJ whole genome shotgun (WGS) entry which is preliminary data.</text>
</comment>
<reference evidence="2 3" key="2">
    <citation type="submission" date="2011-10" db="EMBL/GenBank/DDBJ databases">
        <title>The Genome Sequence of Actinomyces viscosus C505.</title>
        <authorList>
            <consortium name="The Broad Institute Genome Sequencing Platform"/>
            <consortium name="The Broad Institute Genome Sequencing Center for Infectious Disease"/>
            <person name="Earl A."/>
            <person name="Ward D."/>
            <person name="Feldgarden M."/>
            <person name="Gevers D."/>
            <person name="Sibley C.D."/>
            <person name="Field T.R."/>
            <person name="Grinwis M."/>
            <person name="Eshaghurshan C.S."/>
            <person name="Surette M.G."/>
            <person name="Young S.K."/>
            <person name="Zeng Q."/>
            <person name="Gargeya S."/>
            <person name="Fitzgerald M."/>
            <person name="Haas B."/>
            <person name="Abouelleil A."/>
            <person name="Alvarado L."/>
            <person name="Arachchi H.M."/>
            <person name="Berlin A."/>
            <person name="Brown A."/>
            <person name="Chapman S.B."/>
            <person name="Chen Z."/>
            <person name="Dunbar C."/>
            <person name="Freedman E."/>
            <person name="Gearin G."/>
            <person name="Goldberg J."/>
            <person name="Griggs A."/>
            <person name="Gujja S."/>
            <person name="Heiman D."/>
            <person name="Howarth C."/>
            <person name="Larson L."/>
            <person name="Lui A."/>
            <person name="MacDonald P.J.P."/>
            <person name="Montmayeur A."/>
            <person name="Murphy C."/>
            <person name="Neiman D."/>
            <person name="Pearson M."/>
            <person name="Priest M."/>
            <person name="Roberts A."/>
            <person name="Saif S."/>
            <person name="Shea T."/>
            <person name="Shenoy N."/>
            <person name="Sisk P."/>
            <person name="Stolte C."/>
            <person name="Sykes S."/>
            <person name="Wortman J."/>
            <person name="Nusbaum C."/>
            <person name="Birren B."/>
        </authorList>
    </citation>
    <scope>NUCLEOTIDE SEQUENCE [LARGE SCALE GENOMIC DNA]</scope>
    <source>
        <strain evidence="2 3">C505</strain>
    </source>
</reference>
<evidence type="ECO:0000313" key="2">
    <source>
        <dbReference type="EMBL" id="EGE38638.2"/>
    </source>
</evidence>
<dbReference type="Proteomes" id="UP000004668">
    <property type="component" value="Unassembled WGS sequence"/>
</dbReference>
<name>F2UXF4_ACTVI</name>
<reference evidence="3" key="1">
    <citation type="submission" date="2010-02" db="EMBL/GenBank/DDBJ databases">
        <title>The Genome Sequence of Prevotella oris strain C735.</title>
        <authorList>
            <consortium name="The Broad Institute Genome Sequencing Platform"/>
            <person name="Ward D."/>
            <person name="Feldgarden M."/>
            <person name="Earl A."/>
            <person name="Young S.K."/>
            <person name="Zeng Q."/>
            <person name="Koehrsen M."/>
            <person name="Alvarado L."/>
            <person name="Berlin A."/>
            <person name="Bochicchio J."/>
            <person name="Borenstein D."/>
            <person name="Chapman S.B."/>
            <person name="Chen Z."/>
            <person name="Engels R."/>
            <person name="Freedman E."/>
            <person name="Gellesch M."/>
            <person name="Goldberg J."/>
            <person name="Griggs A."/>
            <person name="Gujja S."/>
            <person name="Heilman E."/>
            <person name="Heiman D."/>
            <person name="Hepburn T."/>
            <person name="Howarth C."/>
            <person name="Jen D."/>
            <person name="Larson L."/>
            <person name="Mehta T."/>
            <person name="Park D."/>
            <person name="Pearson M."/>
            <person name="Roberts A."/>
            <person name="Saif S."/>
            <person name="Shea T."/>
            <person name="Shenoy N."/>
            <person name="Sisk P."/>
            <person name="Stolte C."/>
            <person name="Sykes S."/>
            <person name="Thomson T."/>
            <person name="Walk T."/>
            <person name="White J."/>
            <person name="Yandava C."/>
            <person name="Sibley C.D."/>
            <person name="Field T.R."/>
            <person name="Grinwis M."/>
            <person name="Eshaghurshan C.S."/>
            <person name="Surette M.G."/>
            <person name="Haas B."/>
            <person name="Nusbaum C."/>
            <person name="Birren B."/>
        </authorList>
    </citation>
    <scope>NUCLEOTIDE SEQUENCE [LARGE SCALE GENOMIC DNA]</scope>
    <source>
        <strain evidence="3">C505</strain>
    </source>
</reference>
<dbReference type="Pfam" id="PF20199">
    <property type="entry name" value="RepSA"/>
    <property type="match status" value="1"/>
</dbReference>
<evidence type="ECO:0000313" key="3">
    <source>
        <dbReference type="Proteomes" id="UP000004668"/>
    </source>
</evidence>
<dbReference type="AlphaFoldDB" id="F2UXF4"/>
<dbReference type="EMBL" id="ACRE02000085">
    <property type="protein sequence ID" value="EGE38638.2"/>
    <property type="molecule type" value="Genomic_DNA"/>
</dbReference>
<protein>
    <recommendedName>
        <fullName evidence="4">Replication initiation protein</fullName>
    </recommendedName>
</protein>
<sequence length="418" mass="46456">MSLPASVVNSGNAPVNEVHNVDVPYALPRSLVAEDGLPTPEGVRFGRSIIMRRCAHRIRLDDETVVDCKTRDFYSCPHCAALYRGDWQAIIRDGLYSLTEPARIVFMTLTAPSFGAVHRIPSKSDTAKRPRCSCGEAHTSADSALRGVAVDPERYDYLGQVAWNRDCGALWRLTLTYLRRALPFEFDYVKVYEWQARGALHLHLILRLPPSATSDVIETIRRTCLSTTSPSKIDGEYRGWGERIDVADCGLYMPEDRGRMATSMDGVVRYVGKVLGYVGKSLLEQASRVGSTYPQALEHFRRLSYAAFVTPCSRDCPVTGCSSPRHRNIGASSHVVSASRKSGHREGWSPSGLNRTILGRRRSEYVEARKEERSAAGEKEAELPRSVNLTRYEMKALFLHQAGIAHGVVPERSSAQNA</sequence>
<dbReference type="HOGENOM" id="CLU_656625_0_0_11"/>